<dbReference type="SUPFAM" id="SSF55729">
    <property type="entry name" value="Acyl-CoA N-acyltransferases (Nat)"/>
    <property type="match status" value="1"/>
</dbReference>
<evidence type="ECO:0000313" key="2">
    <source>
        <dbReference type="Proteomes" id="UP000319576"/>
    </source>
</evidence>
<dbReference type="InterPro" id="IPR016181">
    <property type="entry name" value="Acyl_CoA_acyltransferase"/>
</dbReference>
<sequence length="390" mass="42839">MATQDAAGRTATGIREFRDEDVPAVAALWLRAYHKAEVSPPALLQDYFRDAFLRDPLNLPDLPSLVCTNGGKVIGFLGVLSRRATFRGRPKRYAVPTQLMVDPTTECGFAAIDLLKRFLAGPQDFSYADGAQDNAARLWQILGGDVVPLLCLDWMRVFRPLRHRLTATGKRVRFRSLLQVAQPLGWVVDAVAGRLPFGPYRVRQPAGSATEADATTVLACWDSLPRKSALRPAYDADSLSRLLGAAAASTGLGRFRTAVVRDRDRRSVGWFAYYLNPGGLSRVVQVGAAGPTAGLVFDHLMFDAWAQGSAALEGMADPRHLRELDDRHARYRCCGLGVAVHSRDPDLLYAIHRGNSSLSRLDAEWCLPFVTFTLAKLDSCQHDGDRTAHP</sequence>
<keyword evidence="2" id="KW-1185">Reference proteome</keyword>
<dbReference type="Proteomes" id="UP000319576">
    <property type="component" value="Chromosome"/>
</dbReference>
<dbReference type="KEGG" id="uli:ETAA1_62050"/>
<dbReference type="RefSeq" id="WP_145244371.1">
    <property type="nucleotide sequence ID" value="NZ_CP036273.1"/>
</dbReference>
<proteinExistence type="predicted"/>
<reference evidence="1 2" key="1">
    <citation type="submission" date="2019-02" db="EMBL/GenBank/DDBJ databases">
        <title>Deep-cultivation of Planctomycetes and their phenomic and genomic characterization uncovers novel biology.</title>
        <authorList>
            <person name="Wiegand S."/>
            <person name="Jogler M."/>
            <person name="Boedeker C."/>
            <person name="Pinto D."/>
            <person name="Vollmers J."/>
            <person name="Rivas-Marin E."/>
            <person name="Kohn T."/>
            <person name="Peeters S.H."/>
            <person name="Heuer A."/>
            <person name="Rast P."/>
            <person name="Oberbeckmann S."/>
            <person name="Bunk B."/>
            <person name="Jeske O."/>
            <person name="Meyerdierks A."/>
            <person name="Storesund J.E."/>
            <person name="Kallscheuer N."/>
            <person name="Luecker S."/>
            <person name="Lage O.M."/>
            <person name="Pohl T."/>
            <person name="Merkel B.J."/>
            <person name="Hornburger P."/>
            <person name="Mueller R.-W."/>
            <person name="Bruemmer F."/>
            <person name="Labrenz M."/>
            <person name="Spormann A.M."/>
            <person name="Op den Camp H."/>
            <person name="Overmann J."/>
            <person name="Amann R."/>
            <person name="Jetten M.S.M."/>
            <person name="Mascher T."/>
            <person name="Medema M.H."/>
            <person name="Devos D.P."/>
            <person name="Kaster A.-K."/>
            <person name="Ovreas L."/>
            <person name="Rohde M."/>
            <person name="Galperin M.Y."/>
            <person name="Jogler C."/>
        </authorList>
    </citation>
    <scope>NUCLEOTIDE SEQUENCE [LARGE SCALE GENOMIC DNA]</scope>
    <source>
        <strain evidence="1 2">ETA_A1</strain>
    </source>
</reference>
<gene>
    <name evidence="1" type="ORF">ETAA1_62050</name>
</gene>
<dbReference type="AlphaFoldDB" id="A0A517Y379"/>
<dbReference type="EMBL" id="CP036273">
    <property type="protein sequence ID" value="QDU24191.1"/>
    <property type="molecule type" value="Genomic_DNA"/>
</dbReference>
<dbReference type="OrthoDB" id="9765680at2"/>
<name>A0A517Y379_9BACT</name>
<evidence type="ECO:0000313" key="1">
    <source>
        <dbReference type="EMBL" id="QDU24191.1"/>
    </source>
</evidence>
<organism evidence="1 2">
    <name type="scientific">Urbifossiella limnaea</name>
    <dbReference type="NCBI Taxonomy" id="2528023"/>
    <lineage>
        <taxon>Bacteria</taxon>
        <taxon>Pseudomonadati</taxon>
        <taxon>Planctomycetota</taxon>
        <taxon>Planctomycetia</taxon>
        <taxon>Gemmatales</taxon>
        <taxon>Gemmataceae</taxon>
        <taxon>Urbifossiella</taxon>
    </lineage>
</organism>
<evidence type="ECO:0008006" key="3">
    <source>
        <dbReference type="Google" id="ProtNLM"/>
    </source>
</evidence>
<accession>A0A517Y379</accession>
<protein>
    <recommendedName>
        <fullName evidence="3">GNAT family N-acetyltransferase</fullName>
    </recommendedName>
</protein>
<dbReference type="Gene3D" id="3.40.630.30">
    <property type="match status" value="1"/>
</dbReference>